<name>A0A1E4RJT7_9ASCO</name>
<dbReference type="OrthoDB" id="952271at2759"/>
<dbReference type="GO" id="GO:0043171">
    <property type="term" value="P:peptide catabolic process"/>
    <property type="evidence" value="ECO:0007669"/>
    <property type="project" value="TreeGrafter"/>
</dbReference>
<dbReference type="PROSITE" id="PS00143">
    <property type="entry name" value="INSULINASE"/>
    <property type="match status" value="1"/>
</dbReference>
<feature type="domain" description="Peptidase M16 middle/third" evidence="11">
    <location>
        <begin position="442"/>
        <end position="724"/>
    </location>
</feature>
<evidence type="ECO:0000256" key="1">
    <source>
        <dbReference type="ARBA" id="ARBA00001947"/>
    </source>
</evidence>
<evidence type="ECO:0000256" key="8">
    <source>
        <dbReference type="RuleBase" id="RU004447"/>
    </source>
</evidence>
<dbReference type="RefSeq" id="XP_020076548.1">
    <property type="nucleotide sequence ID" value="XM_020218566.1"/>
</dbReference>
<dbReference type="GO" id="GO:0004222">
    <property type="term" value="F:metalloendopeptidase activity"/>
    <property type="evidence" value="ECO:0007669"/>
    <property type="project" value="InterPro"/>
</dbReference>
<dbReference type="PANTHER" id="PTHR43690">
    <property type="entry name" value="NARDILYSIN"/>
    <property type="match status" value="1"/>
</dbReference>
<dbReference type="Gene3D" id="3.30.830.10">
    <property type="entry name" value="Metalloenzyme, LuxS/M16 peptidase-like"/>
    <property type="match status" value="4"/>
</dbReference>
<keyword evidence="5" id="KW-0378">Hydrolase</keyword>
<evidence type="ECO:0000256" key="6">
    <source>
        <dbReference type="ARBA" id="ARBA00022833"/>
    </source>
</evidence>
<dbReference type="FunFam" id="3.30.830.10:FF:000012">
    <property type="entry name" value="Protease 3"/>
    <property type="match status" value="1"/>
</dbReference>
<evidence type="ECO:0000259" key="10">
    <source>
        <dbReference type="Pfam" id="PF05193"/>
    </source>
</evidence>
<dbReference type="GO" id="GO:0005739">
    <property type="term" value="C:mitochondrion"/>
    <property type="evidence" value="ECO:0007669"/>
    <property type="project" value="TreeGrafter"/>
</dbReference>
<dbReference type="InterPro" id="IPR011249">
    <property type="entry name" value="Metalloenz_LuxS/M16"/>
</dbReference>
<keyword evidence="7" id="KW-0482">Metalloprotease</keyword>
<keyword evidence="6" id="KW-0862">Zinc</keyword>
<dbReference type="STRING" id="984485.A0A1E4RJT7"/>
<protein>
    <recommendedName>
        <fullName evidence="15">LuxS/MPP-like metallohydrolase</fullName>
    </recommendedName>
</protein>
<dbReference type="GeneID" id="30993116"/>
<comment type="similarity">
    <text evidence="2 8">Belongs to the peptidase M16 family.</text>
</comment>
<dbReference type="EMBL" id="KV454540">
    <property type="protein sequence ID" value="ODV67481.1"/>
    <property type="molecule type" value="Genomic_DNA"/>
</dbReference>
<evidence type="ECO:0000256" key="3">
    <source>
        <dbReference type="ARBA" id="ARBA00022670"/>
    </source>
</evidence>
<evidence type="ECO:0000313" key="13">
    <source>
        <dbReference type="EMBL" id="ODV67481.1"/>
    </source>
</evidence>
<dbReference type="Pfam" id="PF00675">
    <property type="entry name" value="Peptidase_M16"/>
    <property type="match status" value="1"/>
</dbReference>
<feature type="domain" description="Coenzyme PQQ synthesis protein F-like C-terminal lobe" evidence="12">
    <location>
        <begin position="835"/>
        <end position="912"/>
    </location>
</feature>
<dbReference type="InterPro" id="IPR007863">
    <property type="entry name" value="Peptidase_M16_C"/>
</dbReference>
<dbReference type="Pfam" id="PF16187">
    <property type="entry name" value="Peptidase_M16_M"/>
    <property type="match status" value="1"/>
</dbReference>
<evidence type="ECO:0008006" key="15">
    <source>
        <dbReference type="Google" id="ProtNLM"/>
    </source>
</evidence>
<evidence type="ECO:0000259" key="12">
    <source>
        <dbReference type="Pfam" id="PF22456"/>
    </source>
</evidence>
<dbReference type="GO" id="GO:0005829">
    <property type="term" value="C:cytosol"/>
    <property type="evidence" value="ECO:0007669"/>
    <property type="project" value="TreeGrafter"/>
</dbReference>
<proteinExistence type="inferred from homology"/>
<accession>A0A1E4RJT7</accession>
<feature type="domain" description="Peptidase M16 C-terminal" evidence="10">
    <location>
        <begin position="205"/>
        <end position="372"/>
    </location>
</feature>
<evidence type="ECO:0000256" key="2">
    <source>
        <dbReference type="ARBA" id="ARBA00007261"/>
    </source>
</evidence>
<dbReference type="GO" id="GO:0046872">
    <property type="term" value="F:metal ion binding"/>
    <property type="evidence" value="ECO:0007669"/>
    <property type="project" value="UniProtKB-KW"/>
</dbReference>
<dbReference type="InterPro" id="IPR001431">
    <property type="entry name" value="Pept_M16_Zn_BS"/>
</dbReference>
<evidence type="ECO:0000256" key="7">
    <source>
        <dbReference type="ARBA" id="ARBA00023049"/>
    </source>
</evidence>
<comment type="cofactor">
    <cofactor evidence="1">
        <name>Zn(2+)</name>
        <dbReference type="ChEBI" id="CHEBI:29105"/>
    </cofactor>
</comment>
<organism evidence="13 14">
    <name type="scientific">Hyphopichia burtonii NRRL Y-1933</name>
    <dbReference type="NCBI Taxonomy" id="984485"/>
    <lineage>
        <taxon>Eukaryota</taxon>
        <taxon>Fungi</taxon>
        <taxon>Dikarya</taxon>
        <taxon>Ascomycota</taxon>
        <taxon>Saccharomycotina</taxon>
        <taxon>Pichiomycetes</taxon>
        <taxon>Debaryomycetaceae</taxon>
        <taxon>Hyphopichia</taxon>
    </lineage>
</organism>
<dbReference type="InterPro" id="IPR011765">
    <property type="entry name" value="Pept_M16_N"/>
</dbReference>
<gene>
    <name evidence="13" type="ORF">HYPBUDRAFT_107614</name>
</gene>
<reference evidence="14" key="1">
    <citation type="submission" date="2016-05" db="EMBL/GenBank/DDBJ databases">
        <title>Comparative genomics of biotechnologically important yeasts.</title>
        <authorList>
            <consortium name="DOE Joint Genome Institute"/>
            <person name="Riley R."/>
            <person name="Haridas S."/>
            <person name="Wolfe K.H."/>
            <person name="Lopes M.R."/>
            <person name="Hittinger C.T."/>
            <person name="Goker M."/>
            <person name="Salamov A."/>
            <person name="Wisecaver J."/>
            <person name="Long T.M."/>
            <person name="Aerts A.L."/>
            <person name="Barry K."/>
            <person name="Choi C."/>
            <person name="Clum A."/>
            <person name="Coughlan A.Y."/>
            <person name="Deshpande S."/>
            <person name="Douglass A.P."/>
            <person name="Hanson S.J."/>
            <person name="Klenk H.-P."/>
            <person name="Labutti K."/>
            <person name="Lapidus A."/>
            <person name="Lindquist E."/>
            <person name="Lipzen A."/>
            <person name="Meier-Kolthoff J.P."/>
            <person name="Ohm R.A."/>
            <person name="Otillar R.P."/>
            <person name="Pangilinan J."/>
            <person name="Peng Y."/>
            <person name="Rokas A."/>
            <person name="Rosa C.A."/>
            <person name="Scheuner C."/>
            <person name="Sibirny A.A."/>
            <person name="Slot J.C."/>
            <person name="Stielow J.B."/>
            <person name="Sun H."/>
            <person name="Kurtzman C.P."/>
            <person name="Blackwell M."/>
            <person name="Grigoriev I.V."/>
            <person name="Jeffries T.W."/>
        </authorList>
    </citation>
    <scope>NUCLEOTIDE SEQUENCE [LARGE SCALE GENOMIC DNA]</scope>
    <source>
        <strain evidence="14">NRRL Y-1933</strain>
    </source>
</reference>
<dbReference type="Proteomes" id="UP000095085">
    <property type="component" value="Unassembled WGS sequence"/>
</dbReference>
<evidence type="ECO:0000313" key="14">
    <source>
        <dbReference type="Proteomes" id="UP000095085"/>
    </source>
</evidence>
<dbReference type="InterPro" id="IPR050626">
    <property type="entry name" value="Peptidase_M16"/>
</dbReference>
<dbReference type="SUPFAM" id="SSF63411">
    <property type="entry name" value="LuxS/MPP-like metallohydrolase"/>
    <property type="match status" value="4"/>
</dbReference>
<evidence type="ECO:0000256" key="4">
    <source>
        <dbReference type="ARBA" id="ARBA00022723"/>
    </source>
</evidence>
<evidence type="ECO:0000259" key="11">
    <source>
        <dbReference type="Pfam" id="PF16187"/>
    </source>
</evidence>
<keyword evidence="14" id="KW-1185">Reference proteome</keyword>
<dbReference type="Pfam" id="PF22456">
    <property type="entry name" value="PqqF-like_C_4"/>
    <property type="match status" value="1"/>
</dbReference>
<dbReference type="AlphaFoldDB" id="A0A1E4RJT7"/>
<evidence type="ECO:0000259" key="9">
    <source>
        <dbReference type="Pfam" id="PF00675"/>
    </source>
</evidence>
<feature type="domain" description="Peptidase M16 N-terminal" evidence="9">
    <location>
        <begin position="34"/>
        <end position="155"/>
    </location>
</feature>
<dbReference type="GO" id="GO:0051603">
    <property type="term" value="P:proteolysis involved in protein catabolic process"/>
    <property type="evidence" value="ECO:0007669"/>
    <property type="project" value="TreeGrafter"/>
</dbReference>
<dbReference type="InterPro" id="IPR032632">
    <property type="entry name" value="Peptidase_M16_M"/>
</dbReference>
<sequence>MNDYTSVPGEFLVPLSHRNRSYRLVQLRNGLVALLISDPAKCSAAAALCVAAGSNNDPSNIPGLAHLVEHMVFMGTKSFPKPDYLQELVYQNNGLVNAYTTNEKTCFHWEIPSTGLIKDENPFELVLKVFASFFKDPIFNAKHIRSEILNVNSEHFLNLKSLDKKFYHSLKILANRAHPFHKFGTGDESTLHSNPKLLNLNLKKEVALFFKLHYIANNMTLVLKGPQSLNFLAKLAIANFIGIPREPTLPVFPSVALPRYDCNAFSSSNTNKLLRVESANDSKLRMIFPLCKLKSHPYIEELKRTWVHLLGEESKNSLCDYLINEKFWSTSIIASTQNLTYDESVLIIEISLTLKGRNNLENLIIEIFSFLYNVLFDTPASSISSFLHNISIIDNLNYLHQDLSVSSVNEVTNLSETLLNLNIVGGNRNLIKGFVTWGDKVSSEDYLSESWWASLAEIFLSTTRETLSLSNFNLIIIDSNHPPTESTLVDEYYHFKYLVSQFDPLYYYTKLHPSPISFSQSNFFADQFNLNDIYNSLNSISSQIHNNPLSFIPQPEAKDSLEPMTLYDHSGNHELWYHKANSPNKMALSFKTQLFFENTAKLTVGIEILCDLIGTDFKTEFYPAEQVGCSWGLYPCVNSTCSILVTICGLAVNFVQFLTNFIQKLLQNLQNVKELEYQTFKKSKVKLRKKYENILDANGISKIFAASYVFLEEKVWTLDERIDAFEEIEIDDLINISGSFLNGLSYTTILITSPPDFDETVQILKIINLFTNHEKLSSDTTKTLDLPSSYLLPRGFDYTYQMQTTDPSNIIFYYVQIGENDCELKKALCFLTSYFISQNISNELRTKRQLGYSIISDVKILRRSLGIHITIASEKYLPAYLKTEIESYLEELNQMISFFTNDEFSQLKDQFLITHKSNLTSVESNGSSLGLQPSISSSNELQGTLYDVHKLQWEKIMNKNHEFSKNKRESEIDYDIVRGLTQNDMVIFFREFVSPVSDLKRSLSLFMQTKCDIHELTNSYLKKQLHIYLDLQSIQLSDEEIENIVEKCNGSPIMLPKEIFKVLRKKDISKSIKYFKKSYVNISKSSIASFFIKQKHNTDHIEKSDDIELKSPSELHENCEVIANKMANLELLC</sequence>
<dbReference type="InterPro" id="IPR054734">
    <property type="entry name" value="PqqF-like_C_4"/>
</dbReference>
<keyword evidence="4" id="KW-0479">Metal-binding</keyword>
<evidence type="ECO:0000256" key="5">
    <source>
        <dbReference type="ARBA" id="ARBA00022801"/>
    </source>
</evidence>
<dbReference type="PANTHER" id="PTHR43690:SF18">
    <property type="entry name" value="INSULIN-DEGRADING ENZYME-RELATED"/>
    <property type="match status" value="1"/>
</dbReference>
<dbReference type="Pfam" id="PF05193">
    <property type="entry name" value="Peptidase_M16_C"/>
    <property type="match status" value="1"/>
</dbReference>
<keyword evidence="3" id="KW-0645">Protease</keyword>